<dbReference type="Proteomes" id="UP000294613">
    <property type="component" value="Unassembled WGS sequence"/>
</dbReference>
<dbReference type="InterPro" id="IPR053162">
    <property type="entry name" value="DnaD"/>
</dbReference>
<dbReference type="InterPro" id="IPR006343">
    <property type="entry name" value="DnaB/C_C"/>
</dbReference>
<evidence type="ECO:0000313" key="3">
    <source>
        <dbReference type="EMBL" id="GBU03579.1"/>
    </source>
</evidence>
<keyword evidence="6" id="KW-1185">Reference proteome</keyword>
<organism evidence="4 5">
    <name type="scientific">Faecalimonas umbilicata</name>
    <dbReference type="NCBI Taxonomy" id="1912855"/>
    <lineage>
        <taxon>Bacteria</taxon>
        <taxon>Bacillati</taxon>
        <taxon>Bacillota</taxon>
        <taxon>Clostridia</taxon>
        <taxon>Lachnospirales</taxon>
        <taxon>Lachnospiraceae</taxon>
        <taxon>Faecalimonas</taxon>
    </lineage>
</organism>
<dbReference type="PIRSF" id="PIRSF033722">
    <property type="entry name" value="DnaD_CA_C3587_prd"/>
    <property type="match status" value="1"/>
</dbReference>
<dbReference type="InterPro" id="IPR017019">
    <property type="entry name" value="DNA_replication_prd_bac"/>
</dbReference>
<dbReference type="EMBL" id="BHEO01000002">
    <property type="protein sequence ID" value="GBU03579.1"/>
    <property type="molecule type" value="Genomic_DNA"/>
</dbReference>
<reference evidence="4 5" key="2">
    <citation type="submission" date="2019-03" db="EMBL/GenBank/DDBJ databases">
        <title>Genomic Encyclopedia of Type Strains, Phase IV (KMG-IV): sequencing the most valuable type-strain genomes for metagenomic binning, comparative biology and taxonomic classification.</title>
        <authorList>
            <person name="Goeker M."/>
        </authorList>
    </citation>
    <scope>NUCLEOTIDE SEQUENCE [LARGE SCALE GENOMIC DNA]</scope>
    <source>
        <strain evidence="4 5">DSM 103426</strain>
    </source>
</reference>
<accession>A0A4R3JQI2</accession>
<reference evidence="3 6" key="1">
    <citation type="journal article" date="2018" name="Int. J. Syst. Evol. Microbiol.">
        <title>Draft Genome Sequence of Faecalimonas umbilicata JCM 30896T, an Acetate-Producing Bacterium Isolated from Human Feces.</title>
        <authorList>
            <person name="Sakamoto M."/>
            <person name="Ikeyama N."/>
            <person name="Yuki M."/>
            <person name="Ohkuma M."/>
        </authorList>
    </citation>
    <scope>NUCLEOTIDE SEQUENCE [LARGE SCALE GENOMIC DNA]</scope>
    <source>
        <strain evidence="3 6">EGH7</strain>
    </source>
</reference>
<evidence type="ECO:0000259" key="2">
    <source>
        <dbReference type="Pfam" id="PF07261"/>
    </source>
</evidence>
<comment type="caution">
    <text evidence="4">The sequence shown here is derived from an EMBL/GenBank/DDBJ whole genome shotgun (WGS) entry which is preliminary data.</text>
</comment>
<feature type="domain" description="DnaB/C C-terminal" evidence="2">
    <location>
        <begin position="165"/>
        <end position="235"/>
    </location>
</feature>
<dbReference type="PANTHER" id="PTHR37293:SF5">
    <property type="entry name" value="DNA REPLICATION PROTEIN"/>
    <property type="match status" value="1"/>
</dbReference>
<dbReference type="EMBL" id="SLZV01000005">
    <property type="protein sequence ID" value="TCS69083.1"/>
    <property type="molecule type" value="Genomic_DNA"/>
</dbReference>
<dbReference type="Proteomes" id="UP000702954">
    <property type="component" value="Unassembled WGS sequence"/>
</dbReference>
<gene>
    <name evidence="4" type="ORF">EDD74_10570</name>
    <name evidence="3" type="ORF">FAEUMB_01200</name>
</gene>
<protein>
    <submittedName>
        <fullName evidence="3">DNA replication protein DnaD</fullName>
    </submittedName>
    <submittedName>
        <fullName evidence="4">DnaD/phage-associated family protein</fullName>
    </submittedName>
</protein>
<proteinExistence type="inferred from homology"/>
<dbReference type="Gene3D" id="1.10.10.630">
    <property type="entry name" value="DnaD domain-like"/>
    <property type="match status" value="2"/>
</dbReference>
<comment type="similarity">
    <text evidence="1">Belongs to the DnaB/DnaD family.</text>
</comment>
<dbReference type="SUPFAM" id="SSF158499">
    <property type="entry name" value="DnaD domain-like"/>
    <property type="match status" value="2"/>
</dbReference>
<evidence type="ECO:0000313" key="4">
    <source>
        <dbReference type="EMBL" id="TCS69083.1"/>
    </source>
</evidence>
<name>A0A4R3JQI2_9FIRM</name>
<evidence type="ECO:0000256" key="1">
    <source>
        <dbReference type="ARBA" id="ARBA00093462"/>
    </source>
</evidence>
<dbReference type="RefSeq" id="WP_009263772.1">
    <property type="nucleotide sequence ID" value="NZ_AP031411.1"/>
</dbReference>
<dbReference type="InterPro" id="IPR034829">
    <property type="entry name" value="DnaD-like_sf"/>
</dbReference>
<sequence>MKSLVLSSHGQNHTTLVDNHFIDCHMVKANGEFVKVYLFLLRHLNSSPVALTISTIADCLDNTEKDILRALNYWEKEGLLSLQYEESDHSLCGIAFCPVPPCEGSGNSCAIPAYEDTSASETQAPSTVQIPDVTMGADTISDSRGTAPTSIKAFRDRKEFQQLLFVAEQYIGRPLTRTDIDTISYFFDQLHFSADLIEYLIEYCVENQHTSMHYIKKVALAWADAHVTTVEEARATSSIYNKNCYTVLNAFGIRGRGPAASEIAYIKKWTEQYGFTLDIIKEACDRTMSSIHQPSFDYTDKILSKWLTQHVRVLSDIERVDTAFRQERENKRRTVTSKPAANIKTKFNNFNGRSYDIDSLEERLLKTR</sequence>
<feature type="domain" description="DnaB/C C-terminal" evidence="2">
    <location>
        <begin position="254"/>
        <end position="317"/>
    </location>
</feature>
<dbReference type="Pfam" id="PF07261">
    <property type="entry name" value="DnaB_2"/>
    <property type="match status" value="2"/>
</dbReference>
<evidence type="ECO:0000313" key="5">
    <source>
        <dbReference type="Proteomes" id="UP000294613"/>
    </source>
</evidence>
<dbReference type="NCBIfam" id="TIGR01446">
    <property type="entry name" value="DnaD_dom"/>
    <property type="match status" value="2"/>
</dbReference>
<dbReference type="GeneID" id="97505654"/>
<dbReference type="PANTHER" id="PTHR37293">
    <property type="entry name" value="PHAGE REPLICATION PROTEIN-RELATED"/>
    <property type="match status" value="1"/>
</dbReference>
<dbReference type="AlphaFoldDB" id="A0A4R3JQI2"/>
<evidence type="ECO:0000313" key="6">
    <source>
        <dbReference type="Proteomes" id="UP000702954"/>
    </source>
</evidence>